<feature type="domain" description="FANCI solenoid 1" evidence="2">
    <location>
        <begin position="117"/>
        <end position="341"/>
    </location>
</feature>
<feature type="compositionally biased region" description="Acidic residues" evidence="1">
    <location>
        <begin position="1148"/>
        <end position="1160"/>
    </location>
</feature>
<evidence type="ECO:0000259" key="2">
    <source>
        <dbReference type="Pfam" id="PF14675"/>
    </source>
</evidence>
<dbReference type="PANTHER" id="PTHR21818:SF0">
    <property type="entry name" value="FANCONI ANEMIA GROUP I PROTEIN"/>
    <property type="match status" value="1"/>
</dbReference>
<feature type="region of interest" description="Disordered" evidence="1">
    <location>
        <begin position="1506"/>
        <end position="1598"/>
    </location>
</feature>
<dbReference type="InterPro" id="IPR029308">
    <property type="entry name" value="FANCI_S1"/>
</dbReference>
<evidence type="ECO:0000259" key="4">
    <source>
        <dbReference type="Pfam" id="PF14678"/>
    </source>
</evidence>
<dbReference type="EMBL" id="JBHFFA010000007">
    <property type="protein sequence ID" value="KAL2612804.1"/>
    <property type="molecule type" value="Genomic_DNA"/>
</dbReference>
<organism evidence="7 8">
    <name type="scientific">Riccia fluitans</name>
    <dbReference type="NCBI Taxonomy" id="41844"/>
    <lineage>
        <taxon>Eukaryota</taxon>
        <taxon>Viridiplantae</taxon>
        <taxon>Streptophyta</taxon>
        <taxon>Embryophyta</taxon>
        <taxon>Marchantiophyta</taxon>
        <taxon>Marchantiopsida</taxon>
        <taxon>Marchantiidae</taxon>
        <taxon>Marchantiales</taxon>
        <taxon>Ricciaceae</taxon>
        <taxon>Riccia</taxon>
    </lineage>
</organism>
<proteinExistence type="predicted"/>
<feature type="region of interest" description="Disordered" evidence="1">
    <location>
        <begin position="1079"/>
        <end position="1099"/>
    </location>
</feature>
<keyword evidence="8" id="KW-1185">Reference proteome</keyword>
<dbReference type="Pfam" id="PF14680">
    <property type="entry name" value="FANCI_HD2"/>
    <property type="match status" value="1"/>
</dbReference>
<feature type="region of interest" description="Disordered" evidence="1">
    <location>
        <begin position="1"/>
        <end position="33"/>
    </location>
</feature>
<evidence type="ECO:0000259" key="6">
    <source>
        <dbReference type="Pfam" id="PF14680"/>
    </source>
</evidence>
<evidence type="ECO:0000256" key="1">
    <source>
        <dbReference type="SAM" id="MobiDB-lite"/>
    </source>
</evidence>
<name>A0ABD1XV36_9MARC</name>
<sequence>MELEDSEPVCSENLDQNVLPGDEKGEDGSRKDLDDEITEILKEAGVSQNCSARQRVASLILSHDDKDVISYLIKRSKKPNAWQEILEYVKAIFNVLGPLSVENHKSKSAVLLVSMFVAVVDLVHSHGHVDGRVIDCVNFLIQEMEVLPRNLIPSVAECILSYLDNGGDQDLPDSGEGRCRLLELLPRCLGLVASADVVSVPKEGEEPKSMSGSQYREMILKRLLGVSWTKKIVTKMAGLLRELPLETGEMDGFLRKFFFHMKDADPQDLPSLAYQLLLLASKGFKRIVLTGLINLFNKMHTFETNRRNRAGRGQVSRPQASTDAFRQMEGTIVLHINFAVKQDPALGQELLYLVRTNSWPSTPFLVSVLLSIGRIQRFEQASFDLLKAAAVRSYKDCQQCRESRLAASLLGGKCLQTVREMEQSLMRTVSYKNMTLFNLGEFLLLSFIGFVTVMKLCFSMISNGFKSVQGLYKWQVQSSAFGWDHIIPSVVRLGFCLIESAGVGRPRADETSRGSDQVSSTQDLGIRVLTAAFEVHEMARGEIIEQCKCRILGFRPQHSAPIIRQVFGFSFVQTAVTDWDMPVLSLFQLVEDCPQLMLEHSARLKECLDYLTFLSSTSASSLVRAICPLFQLSRDLQDYTILVLRKAMFGREESARMTAVQGLLELVISEKKARVYDSDASIHRNRFSEASCSQSSSQVDRIRLSNRINTNLLQDLLGLLRRCLSQQVNVRETLYQGLPKLLKMDPDSAENIFDLLFPHFSRFYLSGPENTVAFELDACVVVQNEKVRVVEPLDCLLSCIHQLLVLQPPGSATTASGHWMTDFSEEQEVSRMTSGESLAMAFKSIRKTIHSSSLGDFYRDKTLDFSLETPEGEKCIEQARLLLGVLEVLMDSAVHDSLHQPSPVKRAEVAKELESYLDLHDSLVLILGQKPAKNSGKTGSKGRGKGAKSKDFTGQPGGKAVSFLVPRNMMDKRKPLLSTECMVHLLSKFAGQLNSRYSVPAGSQLAGNSNSQSVHEEYKVTETRIVSFTLQNCERQLRVFSVDSTDWDPLRAGDSDWKQLAAPLFKVVCVLSLSGTNAAPGTQDGAKEKGRSGRGKKSDSEMTEGLLFLSVKCLDETLKIAVRKGCAVDLIRQINTECGDHSEVPADKDDENQGSDEESDLSANHQEEIYSGSDAKLVHNWLCREVRPILQALFPRACYPEIEVFASMYLRLGNKLPQVLMKKHGEWAHLLCKEQGLRHVGASRGVIGLALCLNTAPQDFIMAQSIAAELLKVMGSDELDAIEISEKYLIVNEMTKTAIGGLLLQRTDSSLVELEWLTSKLKVQASLEVDQKTPVHPGSSQRNGSSQRAVLEDTLYTRLESIVTVLHYFTTMSLTAPLAEQLLKTATRFYKCLAAVTRLRIAPKGVPQVPPSSRFQRLAEITCKKLTAPLYIFMSAMQRDQQEVSFTKSRGTVSQIKREGRTIPNLIYHIEECERYLIQLSKVSKVNLLRAAKRSTARDFKIMEKDGKRRKTAHTTVAEDEAVEEHNGEGEQEGSAGEADEREDSQAAPSDEVLEDNDENDQEEVDIPMNGYERIPQARANRVGRQASRVIPDSDESE</sequence>
<evidence type="ECO:0008006" key="9">
    <source>
        <dbReference type="Google" id="ProtNLM"/>
    </source>
</evidence>
<dbReference type="InterPro" id="IPR029315">
    <property type="entry name" value="FANCI_S2"/>
</dbReference>
<feature type="region of interest" description="Disordered" evidence="1">
    <location>
        <begin position="1141"/>
        <end position="1164"/>
    </location>
</feature>
<feature type="domain" description="FANCI helical" evidence="5">
    <location>
        <begin position="346"/>
        <end position="418"/>
    </location>
</feature>
<dbReference type="InterPro" id="IPR029310">
    <property type="entry name" value="FANCI_HD1"/>
</dbReference>
<dbReference type="Proteomes" id="UP001605036">
    <property type="component" value="Unassembled WGS sequence"/>
</dbReference>
<evidence type="ECO:0000259" key="3">
    <source>
        <dbReference type="Pfam" id="PF14676"/>
    </source>
</evidence>
<feature type="compositionally biased region" description="Basic and acidic residues" evidence="1">
    <location>
        <begin position="21"/>
        <end position="33"/>
    </location>
</feature>
<gene>
    <name evidence="7" type="ORF">R1flu_024496</name>
</gene>
<dbReference type="PANTHER" id="PTHR21818">
    <property type="entry name" value="BC025462 PROTEIN"/>
    <property type="match status" value="1"/>
</dbReference>
<evidence type="ECO:0000313" key="7">
    <source>
        <dbReference type="EMBL" id="KAL2612804.1"/>
    </source>
</evidence>
<feature type="region of interest" description="Disordered" evidence="1">
    <location>
        <begin position="933"/>
        <end position="955"/>
    </location>
</feature>
<dbReference type="InterPro" id="IPR026171">
    <property type="entry name" value="FANCI"/>
</dbReference>
<dbReference type="Pfam" id="PF14679">
    <property type="entry name" value="FANCI_HD1"/>
    <property type="match status" value="1"/>
</dbReference>
<comment type="caution">
    <text evidence="7">The sequence shown here is derived from an EMBL/GenBank/DDBJ whole genome shotgun (WGS) entry which is preliminary data.</text>
</comment>
<dbReference type="Pfam" id="PF14678">
    <property type="entry name" value="FANCI_S4"/>
    <property type="match status" value="1"/>
</dbReference>
<evidence type="ECO:0000259" key="5">
    <source>
        <dbReference type="Pfam" id="PF14679"/>
    </source>
</evidence>
<feature type="domain" description="FANCI solenoid 4" evidence="4">
    <location>
        <begin position="1263"/>
        <end position="1506"/>
    </location>
</feature>
<dbReference type="InterPro" id="IPR029312">
    <property type="entry name" value="FANCI_HD2"/>
</dbReference>
<evidence type="ECO:0000313" key="8">
    <source>
        <dbReference type="Proteomes" id="UP001605036"/>
    </source>
</evidence>
<feature type="compositionally biased region" description="Acidic residues" evidence="1">
    <location>
        <begin position="1552"/>
        <end position="1566"/>
    </location>
</feature>
<dbReference type="SUPFAM" id="SSF48371">
    <property type="entry name" value="ARM repeat"/>
    <property type="match status" value="1"/>
</dbReference>
<feature type="domain" description="FANCI helical" evidence="6">
    <location>
        <begin position="686"/>
        <end position="925"/>
    </location>
</feature>
<protein>
    <recommendedName>
        <fullName evidence="9">Fanconi anemia group I protein</fullName>
    </recommendedName>
</protein>
<accession>A0ABD1XV36</accession>
<dbReference type="Pfam" id="PF14676">
    <property type="entry name" value="FANCI_S2"/>
    <property type="match status" value="1"/>
</dbReference>
<dbReference type="InterPro" id="IPR016024">
    <property type="entry name" value="ARM-type_fold"/>
</dbReference>
<feature type="domain" description="FANCI solenoid 2" evidence="3">
    <location>
        <begin position="486"/>
        <end position="664"/>
    </location>
</feature>
<dbReference type="InterPro" id="IPR029314">
    <property type="entry name" value="FANCI_S4"/>
</dbReference>
<feature type="compositionally biased region" description="Basic and acidic residues" evidence="1">
    <location>
        <begin position="1085"/>
        <end position="1099"/>
    </location>
</feature>
<dbReference type="Pfam" id="PF14675">
    <property type="entry name" value="FANCI_S1"/>
    <property type="match status" value="1"/>
</dbReference>
<reference evidence="7 8" key="1">
    <citation type="submission" date="2024-09" db="EMBL/GenBank/DDBJ databases">
        <title>Chromosome-scale assembly of Riccia fluitans.</title>
        <authorList>
            <person name="Paukszto L."/>
            <person name="Sawicki J."/>
            <person name="Karawczyk K."/>
            <person name="Piernik-Szablinska J."/>
            <person name="Szczecinska M."/>
            <person name="Mazdziarz M."/>
        </authorList>
    </citation>
    <scope>NUCLEOTIDE SEQUENCE [LARGE SCALE GENOMIC DNA]</scope>
    <source>
        <strain evidence="7">Rf_01</strain>
        <tissue evidence="7">Aerial parts of the thallus</tissue>
    </source>
</reference>